<reference evidence="1 2" key="1">
    <citation type="submission" date="2014-10" db="EMBL/GenBank/DDBJ databases">
        <title>Genome sequence of Erwinia typographi M043b.</title>
        <authorList>
            <person name="Chan K.-G."/>
            <person name="Tan W.-S."/>
        </authorList>
    </citation>
    <scope>NUCLEOTIDE SEQUENCE [LARGE SCALE GENOMIC DNA]</scope>
    <source>
        <strain evidence="1 2">M043b</strain>
    </source>
</reference>
<gene>
    <name evidence="1" type="ORF">NG99_03455</name>
</gene>
<dbReference type="AlphaFoldDB" id="A0A0A3Z8J2"/>
<protein>
    <recommendedName>
        <fullName evidence="3">Lipoprotein</fullName>
    </recommendedName>
</protein>
<dbReference type="eggNOG" id="ENOG50331YV">
    <property type="taxonomic scope" value="Bacteria"/>
</dbReference>
<dbReference type="RefSeq" id="WP_034888451.1">
    <property type="nucleotide sequence ID" value="NZ_JRUQ01000016.1"/>
</dbReference>
<comment type="caution">
    <text evidence="1">The sequence shown here is derived from an EMBL/GenBank/DDBJ whole genome shotgun (WGS) entry which is preliminary data.</text>
</comment>
<dbReference type="Proteomes" id="UP000030351">
    <property type="component" value="Unassembled WGS sequence"/>
</dbReference>
<evidence type="ECO:0008006" key="3">
    <source>
        <dbReference type="Google" id="ProtNLM"/>
    </source>
</evidence>
<accession>A0A0A3Z8J2</accession>
<proteinExistence type="predicted"/>
<name>A0A0A3Z8J2_9GAMM</name>
<evidence type="ECO:0000313" key="2">
    <source>
        <dbReference type="Proteomes" id="UP000030351"/>
    </source>
</evidence>
<evidence type="ECO:0000313" key="1">
    <source>
        <dbReference type="EMBL" id="KGT95402.1"/>
    </source>
</evidence>
<dbReference type="EMBL" id="JRUQ01000016">
    <property type="protein sequence ID" value="KGT95402.1"/>
    <property type="molecule type" value="Genomic_DNA"/>
</dbReference>
<dbReference type="PROSITE" id="PS51257">
    <property type="entry name" value="PROKAR_LIPOPROTEIN"/>
    <property type="match status" value="1"/>
</dbReference>
<sequence length="120" mass="13447">MKKVYVALSILTLCGCIDMGRVGFHPVSRMVDFDGHQNDVANCLQDGAVNQHLSMNYSDMISGGTTRYKLKDANYEDVAWIDLSESKRKEVTAFFFYAPDSPEIKTAILAMISQCKNSLR</sequence>
<organism evidence="1 2">
    <name type="scientific">Erwinia typographi</name>
    <dbReference type="NCBI Taxonomy" id="371042"/>
    <lineage>
        <taxon>Bacteria</taxon>
        <taxon>Pseudomonadati</taxon>
        <taxon>Pseudomonadota</taxon>
        <taxon>Gammaproteobacteria</taxon>
        <taxon>Enterobacterales</taxon>
        <taxon>Erwiniaceae</taxon>
        <taxon>Erwinia</taxon>
    </lineage>
</organism>
<keyword evidence="2" id="KW-1185">Reference proteome</keyword>
<dbReference type="OrthoDB" id="6520058at2"/>